<organism evidence="12 13">
    <name type="scientific">Hyaloscypha hepaticicola</name>
    <dbReference type="NCBI Taxonomy" id="2082293"/>
    <lineage>
        <taxon>Eukaryota</taxon>
        <taxon>Fungi</taxon>
        <taxon>Dikarya</taxon>
        <taxon>Ascomycota</taxon>
        <taxon>Pezizomycotina</taxon>
        <taxon>Leotiomycetes</taxon>
        <taxon>Helotiales</taxon>
        <taxon>Hyaloscyphaceae</taxon>
        <taxon>Hyaloscypha</taxon>
    </lineage>
</organism>
<keyword evidence="4" id="KW-0547">Nucleotide-binding</keyword>
<dbReference type="AlphaFoldDB" id="A0A2J6PQM6"/>
<dbReference type="GO" id="GO:0005634">
    <property type="term" value="C:nucleus"/>
    <property type="evidence" value="ECO:0007669"/>
    <property type="project" value="TreeGrafter"/>
</dbReference>
<dbReference type="SUPFAM" id="SSF56112">
    <property type="entry name" value="Protein kinase-like (PK-like)"/>
    <property type="match status" value="1"/>
</dbReference>
<feature type="compositionally biased region" description="Polar residues" evidence="9">
    <location>
        <begin position="572"/>
        <end position="586"/>
    </location>
</feature>
<keyword evidence="3" id="KW-0808">Transferase</keyword>
<evidence type="ECO:0000256" key="2">
    <source>
        <dbReference type="ARBA" id="ARBA00022527"/>
    </source>
</evidence>
<comment type="catalytic activity">
    <reaction evidence="8">
        <text>L-seryl-[protein] + ATP = O-phospho-L-seryl-[protein] + ADP + H(+)</text>
        <dbReference type="Rhea" id="RHEA:17989"/>
        <dbReference type="Rhea" id="RHEA-COMP:9863"/>
        <dbReference type="Rhea" id="RHEA-COMP:11604"/>
        <dbReference type="ChEBI" id="CHEBI:15378"/>
        <dbReference type="ChEBI" id="CHEBI:29999"/>
        <dbReference type="ChEBI" id="CHEBI:30616"/>
        <dbReference type="ChEBI" id="CHEBI:83421"/>
        <dbReference type="ChEBI" id="CHEBI:456216"/>
        <dbReference type="EC" id="2.7.11.1"/>
    </reaction>
</comment>
<feature type="compositionally biased region" description="Polar residues" evidence="9">
    <location>
        <begin position="717"/>
        <end position="764"/>
    </location>
</feature>
<keyword evidence="6" id="KW-0067">ATP-binding</keyword>
<feature type="domain" description="VWFA" evidence="11">
    <location>
        <begin position="818"/>
        <end position="979"/>
    </location>
</feature>
<dbReference type="Gene3D" id="1.10.510.10">
    <property type="entry name" value="Transferase(Phosphotransferase) domain 1"/>
    <property type="match status" value="1"/>
</dbReference>
<dbReference type="OrthoDB" id="5986190at2759"/>
<protein>
    <recommendedName>
        <fullName evidence="1">non-specific serine/threonine protein kinase</fullName>
        <ecNumber evidence="1">2.7.11.1</ecNumber>
    </recommendedName>
</protein>
<feature type="compositionally biased region" description="Polar residues" evidence="9">
    <location>
        <begin position="595"/>
        <end position="616"/>
    </location>
</feature>
<dbReference type="PANTHER" id="PTHR43671">
    <property type="entry name" value="SERINE/THREONINE-PROTEIN KINASE NEK"/>
    <property type="match status" value="1"/>
</dbReference>
<dbReference type="EMBL" id="KZ613506">
    <property type="protein sequence ID" value="PMD16337.1"/>
    <property type="molecule type" value="Genomic_DNA"/>
</dbReference>
<proteinExistence type="predicted"/>
<evidence type="ECO:0000256" key="8">
    <source>
        <dbReference type="ARBA" id="ARBA00048679"/>
    </source>
</evidence>
<evidence type="ECO:0000256" key="1">
    <source>
        <dbReference type="ARBA" id="ARBA00012513"/>
    </source>
</evidence>
<evidence type="ECO:0000259" key="11">
    <source>
        <dbReference type="PROSITE" id="PS50234"/>
    </source>
</evidence>
<dbReference type="InterPro" id="IPR002035">
    <property type="entry name" value="VWF_A"/>
</dbReference>
<dbReference type="SMART" id="SM00220">
    <property type="entry name" value="S_TKc"/>
    <property type="match status" value="1"/>
</dbReference>
<reference evidence="12 13" key="1">
    <citation type="submission" date="2016-05" db="EMBL/GenBank/DDBJ databases">
        <title>A degradative enzymes factory behind the ericoid mycorrhizal symbiosis.</title>
        <authorList>
            <consortium name="DOE Joint Genome Institute"/>
            <person name="Martino E."/>
            <person name="Morin E."/>
            <person name="Grelet G."/>
            <person name="Kuo A."/>
            <person name="Kohler A."/>
            <person name="Daghino S."/>
            <person name="Barry K."/>
            <person name="Choi C."/>
            <person name="Cichocki N."/>
            <person name="Clum A."/>
            <person name="Copeland A."/>
            <person name="Hainaut M."/>
            <person name="Haridas S."/>
            <person name="Labutti K."/>
            <person name="Lindquist E."/>
            <person name="Lipzen A."/>
            <person name="Khouja H.-R."/>
            <person name="Murat C."/>
            <person name="Ohm R."/>
            <person name="Olson A."/>
            <person name="Spatafora J."/>
            <person name="Veneault-Fourrey C."/>
            <person name="Henrissat B."/>
            <person name="Grigoriev I."/>
            <person name="Martin F."/>
            <person name="Perotto S."/>
        </authorList>
    </citation>
    <scope>NUCLEOTIDE SEQUENCE [LARGE SCALE GENOMIC DNA]</scope>
    <source>
        <strain evidence="12 13">UAMH 7357</strain>
    </source>
</reference>
<feature type="compositionally biased region" description="Basic and acidic residues" evidence="9">
    <location>
        <begin position="703"/>
        <end position="715"/>
    </location>
</feature>
<feature type="compositionally biased region" description="Polar residues" evidence="9">
    <location>
        <begin position="1020"/>
        <end position="1038"/>
    </location>
</feature>
<evidence type="ECO:0000256" key="7">
    <source>
        <dbReference type="ARBA" id="ARBA00047899"/>
    </source>
</evidence>
<feature type="region of interest" description="Disordered" evidence="9">
    <location>
        <begin position="510"/>
        <end position="617"/>
    </location>
</feature>
<feature type="compositionally biased region" description="Polar residues" evidence="9">
    <location>
        <begin position="639"/>
        <end position="649"/>
    </location>
</feature>
<dbReference type="Proteomes" id="UP000235672">
    <property type="component" value="Unassembled WGS sequence"/>
</dbReference>
<feature type="compositionally biased region" description="Pro residues" evidence="9">
    <location>
        <begin position="535"/>
        <end position="549"/>
    </location>
</feature>
<dbReference type="InterPro" id="IPR011009">
    <property type="entry name" value="Kinase-like_dom_sf"/>
</dbReference>
<evidence type="ECO:0000256" key="4">
    <source>
        <dbReference type="ARBA" id="ARBA00022741"/>
    </source>
</evidence>
<name>A0A2J6PQM6_9HELO</name>
<comment type="catalytic activity">
    <reaction evidence="7">
        <text>L-threonyl-[protein] + ATP = O-phospho-L-threonyl-[protein] + ADP + H(+)</text>
        <dbReference type="Rhea" id="RHEA:46608"/>
        <dbReference type="Rhea" id="RHEA-COMP:11060"/>
        <dbReference type="Rhea" id="RHEA-COMP:11605"/>
        <dbReference type="ChEBI" id="CHEBI:15378"/>
        <dbReference type="ChEBI" id="CHEBI:30013"/>
        <dbReference type="ChEBI" id="CHEBI:30616"/>
        <dbReference type="ChEBI" id="CHEBI:61977"/>
        <dbReference type="ChEBI" id="CHEBI:456216"/>
        <dbReference type="EC" id="2.7.11.1"/>
    </reaction>
</comment>
<dbReference type="InterPro" id="IPR050660">
    <property type="entry name" value="NEK_Ser/Thr_kinase"/>
</dbReference>
<dbReference type="PROSITE" id="PS50011">
    <property type="entry name" value="PROTEIN_KINASE_DOM"/>
    <property type="match status" value="1"/>
</dbReference>
<evidence type="ECO:0000256" key="3">
    <source>
        <dbReference type="ARBA" id="ARBA00022679"/>
    </source>
</evidence>
<accession>A0A2J6PQM6</accession>
<evidence type="ECO:0000313" key="13">
    <source>
        <dbReference type="Proteomes" id="UP000235672"/>
    </source>
</evidence>
<dbReference type="PANTHER" id="PTHR43671:SF98">
    <property type="entry name" value="SERINE_THREONINE-PROTEIN KINASE NEK11"/>
    <property type="match status" value="1"/>
</dbReference>
<sequence length="1038" mass="116931">MSDLGQQPDFQASIQSFLSFLDRSSCFEVIEPESLDGPTRTAFTVRDKVQEYLEGNDQERLKQIIADLFPRGDGIWPNDILPNNIAVFCTLLKTSKSRWIKHFRHHESLSDAKLPFDPKSPPPNWPEDTGDPDFLKKFCEEQWKYCVPVFRQPFVDKHFSKQTILPIVYKRSLSSGGSATLWLIRLHPAYNKLLSEAEKVRLKDSADTFVLKTYITAAAATTYAREVEAFRRLQQQGGDTGIIGFHGSFTRGDEHHVLLEYADKGTLEDYFKNETPPVDPEEIINFWEALFKILDALSRIHLTNTDGAGRSHIGWHQDVKPENILVVSNGSTNSNEWQFKLADLGTSHFKKVDASRQDSTASDSYGTRTYGAPECYRPDETSVRDKLRVGQNVDIWSLGCVYSEAARWVKNHYKGVVQYRDERTDEISKIAEFQDADCFHDGSKVLIAVRESHRKSTTNLRTEDYITKVVVDRMITDMLEVALARPTAATLWYKSKGIVSEARNQLQLATFPSGERRASRSGLSRSRTVPEHKPPSPPVPPPDFSPPDSPDSERSHQRGSWTPYRPKRISTHSRISSNHRSESPSPNEMEERQGHSPNSIAEDSQWTAQSPGSGVQQRAVDIPRFAGRGDAFARETTKRTSQNSLSTPPQVGMSGMGTSREHDSMTMMNGGYQRGARKRYSGNSESYCPSPILGQAGASRRSSSPDEIDHRELPPKSHSQYNSQGEASHSRIVSGNSDLSTMTSTGAHHSYTETFTSSPHSQHQPLPATVNNSTPPVTPPPERWSVEEALDWKSERKETRKHRAIPNPQLHDRLRNRDHVFLIDDSAGMEPHWKSLIKVFEALTYILKDVDPNGLDLFFTICRETLKKTKKTTSLVDMVKSRSKLLKGTTDMNLRLSEILDTYQTELEKPKPFLRKKPVLPMNLYILTDGIWEPNCDAAGPITNLVNKLNKLDKGRLQVGIQFISFGNNAEAIDRLNILDSGLGLKPDIVDHEPSNGNVWKMLLGSTNDYYDSQDERPQVTPTTSGESNSVMVAKQYS</sequence>
<feature type="domain" description="Protein kinase" evidence="10">
    <location>
        <begin position="167"/>
        <end position="466"/>
    </location>
</feature>
<gene>
    <name evidence="12" type="ORF">NA56DRAFT_663118</name>
</gene>
<dbReference type="PROSITE" id="PS50234">
    <property type="entry name" value="VWFA"/>
    <property type="match status" value="1"/>
</dbReference>
<dbReference type="EC" id="2.7.11.1" evidence="1"/>
<dbReference type="Pfam" id="PF00069">
    <property type="entry name" value="Pkinase"/>
    <property type="match status" value="1"/>
</dbReference>
<evidence type="ECO:0000256" key="6">
    <source>
        <dbReference type="ARBA" id="ARBA00022840"/>
    </source>
</evidence>
<dbReference type="GO" id="GO:0005524">
    <property type="term" value="F:ATP binding"/>
    <property type="evidence" value="ECO:0007669"/>
    <property type="project" value="UniProtKB-KW"/>
</dbReference>
<dbReference type="GO" id="GO:0004674">
    <property type="term" value="F:protein serine/threonine kinase activity"/>
    <property type="evidence" value="ECO:0007669"/>
    <property type="project" value="UniProtKB-KW"/>
</dbReference>
<dbReference type="CDD" id="cd00180">
    <property type="entry name" value="PKc"/>
    <property type="match status" value="1"/>
</dbReference>
<feature type="region of interest" description="Disordered" evidence="9">
    <location>
        <begin position="1013"/>
        <end position="1038"/>
    </location>
</feature>
<keyword evidence="2" id="KW-0723">Serine/threonine-protein kinase</keyword>
<evidence type="ECO:0000259" key="10">
    <source>
        <dbReference type="PROSITE" id="PS50011"/>
    </source>
</evidence>
<evidence type="ECO:0000256" key="9">
    <source>
        <dbReference type="SAM" id="MobiDB-lite"/>
    </source>
</evidence>
<evidence type="ECO:0000313" key="12">
    <source>
        <dbReference type="EMBL" id="PMD16337.1"/>
    </source>
</evidence>
<keyword evidence="5 12" id="KW-0418">Kinase</keyword>
<feature type="region of interest" description="Disordered" evidence="9">
    <location>
        <begin position="633"/>
        <end position="783"/>
    </location>
</feature>
<dbReference type="InterPro" id="IPR000719">
    <property type="entry name" value="Prot_kinase_dom"/>
</dbReference>
<keyword evidence="13" id="KW-1185">Reference proteome</keyword>
<evidence type="ECO:0000256" key="5">
    <source>
        <dbReference type="ARBA" id="ARBA00022777"/>
    </source>
</evidence>